<proteinExistence type="predicted"/>
<protein>
    <submittedName>
        <fullName evidence="2">NACHT domain protein</fullName>
    </submittedName>
</protein>
<dbReference type="SUPFAM" id="SSF52540">
    <property type="entry name" value="P-loop containing nucleoside triphosphate hydrolases"/>
    <property type="match status" value="1"/>
</dbReference>
<feature type="domain" description="NACHT" evidence="1">
    <location>
        <begin position="36"/>
        <end position="132"/>
    </location>
</feature>
<evidence type="ECO:0000313" key="3">
    <source>
        <dbReference type="Proteomes" id="UP000034954"/>
    </source>
</evidence>
<dbReference type="InterPro" id="IPR007111">
    <property type="entry name" value="NACHT_NTPase"/>
</dbReference>
<dbReference type="EMBL" id="LAQJ01000092">
    <property type="protein sequence ID" value="KKO20540.1"/>
    <property type="molecule type" value="Genomic_DNA"/>
</dbReference>
<evidence type="ECO:0000259" key="1">
    <source>
        <dbReference type="Pfam" id="PF05729"/>
    </source>
</evidence>
<dbReference type="InterPro" id="IPR027417">
    <property type="entry name" value="P-loop_NTPase"/>
</dbReference>
<gene>
    <name evidence="2" type="ORF">BROFUL_00734</name>
</gene>
<organism evidence="2 3">
    <name type="scientific">Candidatus Brocadia fulgida</name>
    <dbReference type="NCBI Taxonomy" id="380242"/>
    <lineage>
        <taxon>Bacteria</taxon>
        <taxon>Pseudomonadati</taxon>
        <taxon>Planctomycetota</taxon>
        <taxon>Candidatus Brocadiia</taxon>
        <taxon>Candidatus Brocadiales</taxon>
        <taxon>Candidatus Brocadiaceae</taxon>
        <taxon>Candidatus Brocadia</taxon>
    </lineage>
</organism>
<sequence length="150" mass="17317">MPLYLSDWQRVATGSDVEPLGIEDLFIDGFKEPRFLVRGLPGGGKTTLMRYLVHRFATLGAEGKKELIPVYLRLRDFCCAKNTLDEFVKQQINEDSDSPEMLDVLCDKRRFLEQPMALFLDGLMKLKTRRQIKKLPVSWMRLRRNILAAG</sequence>
<comment type="caution">
    <text evidence="2">The sequence shown here is derived from an EMBL/GenBank/DDBJ whole genome shotgun (WGS) entry which is preliminary data.</text>
</comment>
<name>A0A0M2UY96_9BACT</name>
<dbReference type="Pfam" id="PF05729">
    <property type="entry name" value="NACHT"/>
    <property type="match status" value="1"/>
</dbReference>
<dbReference type="Gene3D" id="3.40.50.300">
    <property type="entry name" value="P-loop containing nucleotide triphosphate hydrolases"/>
    <property type="match status" value="1"/>
</dbReference>
<accession>A0A0M2UY96</accession>
<evidence type="ECO:0000313" key="2">
    <source>
        <dbReference type="EMBL" id="KKO20540.1"/>
    </source>
</evidence>
<keyword evidence="3" id="KW-1185">Reference proteome</keyword>
<dbReference type="AlphaFoldDB" id="A0A0M2UY96"/>
<dbReference type="Proteomes" id="UP000034954">
    <property type="component" value="Unassembled WGS sequence"/>
</dbReference>
<reference evidence="2 3" key="1">
    <citation type="journal article" date="2013" name="BMC Microbiol.">
        <title>Identification of the type II cytochrome c maturation pathway in anammox bacteria by comparative genomics.</title>
        <authorList>
            <person name="Ferousi C."/>
            <person name="Speth D.R."/>
            <person name="Reimann J."/>
            <person name="Op den Camp H.J."/>
            <person name="Allen J.W."/>
            <person name="Keltjens J.T."/>
            <person name="Jetten M.S."/>
        </authorList>
    </citation>
    <scope>NUCLEOTIDE SEQUENCE [LARGE SCALE GENOMIC DNA]</scope>
    <source>
        <strain evidence="2">RU1</strain>
    </source>
</reference>